<evidence type="ECO:0000256" key="1">
    <source>
        <dbReference type="ARBA" id="ARBA00010088"/>
    </source>
</evidence>
<evidence type="ECO:0000259" key="5">
    <source>
        <dbReference type="Pfam" id="PF00561"/>
    </source>
</evidence>
<gene>
    <name evidence="6" type="ORF">BD833_101320</name>
</gene>
<feature type="signal peptide" evidence="4">
    <location>
        <begin position="1"/>
        <end position="34"/>
    </location>
</feature>
<dbReference type="PANTHER" id="PTHR43248:SF29">
    <property type="entry name" value="TRIPEPTIDYL AMINOPEPTIDASE"/>
    <property type="match status" value="1"/>
</dbReference>
<comment type="similarity">
    <text evidence="1">Belongs to the peptidase S33 family.</text>
</comment>
<dbReference type="Pfam" id="PF00561">
    <property type="entry name" value="Abhydrolase_1"/>
    <property type="match status" value="1"/>
</dbReference>
<proteinExistence type="inferred from homology"/>
<dbReference type="EMBL" id="VNHW01000001">
    <property type="protein sequence ID" value="TYP90602.1"/>
    <property type="molecule type" value="Genomic_DNA"/>
</dbReference>
<dbReference type="InterPro" id="IPR051601">
    <property type="entry name" value="Serine_prot/Carboxylest_S33"/>
</dbReference>
<evidence type="ECO:0000313" key="6">
    <source>
        <dbReference type="EMBL" id="TYP90602.1"/>
    </source>
</evidence>
<dbReference type="Proteomes" id="UP000322499">
    <property type="component" value="Unassembled WGS sequence"/>
</dbReference>
<keyword evidence="2 4" id="KW-0732">Signal</keyword>
<keyword evidence="3 6" id="KW-0378">Hydrolase</keyword>
<protein>
    <submittedName>
        <fullName evidence="6">Alpha/beta hydrolase family protein</fullName>
    </submittedName>
</protein>
<accession>A0A5S5D765</accession>
<dbReference type="InterPro" id="IPR000073">
    <property type="entry name" value="AB_hydrolase_1"/>
</dbReference>
<dbReference type="AlphaFoldDB" id="A0A5S5D765"/>
<evidence type="ECO:0000256" key="2">
    <source>
        <dbReference type="ARBA" id="ARBA00022729"/>
    </source>
</evidence>
<dbReference type="Gene3D" id="3.40.50.1820">
    <property type="entry name" value="alpha/beta hydrolase"/>
    <property type="match status" value="1"/>
</dbReference>
<evidence type="ECO:0000256" key="3">
    <source>
        <dbReference type="ARBA" id="ARBA00022801"/>
    </source>
</evidence>
<feature type="domain" description="AB hydrolase-1" evidence="5">
    <location>
        <begin position="123"/>
        <end position="498"/>
    </location>
</feature>
<reference evidence="6 7" key="1">
    <citation type="submission" date="2019-07" db="EMBL/GenBank/DDBJ databases">
        <title>Genomic Encyclopedia of Archaeal and Bacterial Type Strains, Phase II (KMG-II): from individual species to whole genera.</title>
        <authorList>
            <person name="Goeker M."/>
        </authorList>
    </citation>
    <scope>NUCLEOTIDE SEQUENCE [LARGE SCALE GENOMIC DNA]</scope>
    <source>
        <strain evidence="6 7">DSM 46842</strain>
    </source>
</reference>
<organism evidence="6 7">
    <name type="scientific">Blastococcus xanthinilyticus</name>
    <dbReference type="NCBI Taxonomy" id="1564164"/>
    <lineage>
        <taxon>Bacteria</taxon>
        <taxon>Bacillati</taxon>
        <taxon>Actinomycetota</taxon>
        <taxon>Actinomycetes</taxon>
        <taxon>Geodermatophilales</taxon>
        <taxon>Geodermatophilaceae</taxon>
        <taxon>Blastococcus</taxon>
    </lineage>
</organism>
<dbReference type="SUPFAM" id="SSF53474">
    <property type="entry name" value="alpha/beta-Hydrolases"/>
    <property type="match status" value="1"/>
</dbReference>
<evidence type="ECO:0000313" key="7">
    <source>
        <dbReference type="Proteomes" id="UP000322499"/>
    </source>
</evidence>
<keyword evidence="7" id="KW-1185">Reference proteome</keyword>
<feature type="chain" id="PRO_5038969040" evidence="4">
    <location>
        <begin position="35"/>
        <end position="529"/>
    </location>
</feature>
<evidence type="ECO:0000256" key="4">
    <source>
        <dbReference type="SAM" id="SignalP"/>
    </source>
</evidence>
<dbReference type="InterPro" id="IPR029058">
    <property type="entry name" value="AB_hydrolase_fold"/>
</dbReference>
<dbReference type="GO" id="GO:0016787">
    <property type="term" value="F:hydrolase activity"/>
    <property type="evidence" value="ECO:0007669"/>
    <property type="project" value="UniProtKB-KW"/>
</dbReference>
<comment type="caution">
    <text evidence="6">The sequence shown here is derived from an EMBL/GenBank/DDBJ whole genome shotgun (WGS) entry which is preliminary data.</text>
</comment>
<dbReference type="PANTHER" id="PTHR43248">
    <property type="entry name" value="2-SUCCINYL-6-HYDROXY-2,4-CYCLOHEXADIENE-1-CARBOXYLATE SYNTHASE"/>
    <property type="match status" value="1"/>
</dbReference>
<name>A0A5S5D765_9ACTN</name>
<sequence>MGGRKVLMLVIMRLHRGFPAAASGLLLALPLALAGCTSGDEPTPEATASATPTEPEVAEIEWTDCDEQIQPLIAGQPGSERDLAFECGRTEVPIDYDEPQGATLPLFLVRASSGAQTDPIGSLMVNPGGPGGSGADAAIGLALTLPEDVLNRFDIVGFDPRGVGLSTPVECVPADLKDRAIAAEPRPTTAEQLDDVFALSGEIADGCAEEYGDALGTFNTVDTARDMEQLRQALGEDQLNFLGYSYGTTLGSTYAELYPDRVRAMVLDAAVDPDTDAIADAEASAAGFEAGFDAFAANCTSLIAGCPLGDNPRQFVEDLLAQAATTPIPSSDPEETRQATPGVILTAVQAALYDTASWPQLAQGLAAAQAGDATALFSLADDYSGRLEDGTYSNLLDANLAINCADTEETVEEERVRALVAEWSAEYPLFGAGSAAGLYTCSTWDAERTPLPERDAEGSAPILVIGNQGDPVTPLPGAVDLAEDLENGVLLTWQGQGHTAYPKTDCVNAAVNAYLIDLVVPADGLTCPA</sequence>